<sequence length="32" mass="3771">MAKRRGKIETTETVELFLKDGGNDFDYCEEQF</sequence>
<accession>A0A7W4LU07</accession>
<protein>
    <submittedName>
        <fullName evidence="1">Uncharacterized protein</fullName>
    </submittedName>
</protein>
<gene>
    <name evidence="1" type="ORF">BACVE_000773</name>
</gene>
<dbReference type="AlphaFoldDB" id="A0A7W4LU07"/>
<evidence type="ECO:0000313" key="2">
    <source>
        <dbReference type="Proteomes" id="UP000587477"/>
    </source>
</evidence>
<evidence type="ECO:0000313" key="1">
    <source>
        <dbReference type="EMBL" id="QOY25843.1"/>
    </source>
</evidence>
<reference evidence="2" key="1">
    <citation type="submission" date="2020-10" db="EMBL/GenBank/DDBJ databases">
        <title>Complete genome sequence of Bacillus velezensis NST6.</title>
        <authorList>
            <person name="Choi J."/>
        </authorList>
    </citation>
    <scope>NUCLEOTIDE SEQUENCE [LARGE SCALE GENOMIC DNA]</scope>
    <source>
        <strain evidence="2">NST6</strain>
    </source>
</reference>
<name>A0A7W4LU07_BACVE</name>
<dbReference type="Proteomes" id="UP000587477">
    <property type="component" value="Chromosome"/>
</dbReference>
<proteinExistence type="predicted"/>
<dbReference type="EMBL" id="CP063687">
    <property type="protein sequence ID" value="QOY25843.1"/>
    <property type="molecule type" value="Genomic_DNA"/>
</dbReference>
<organism evidence="1 2">
    <name type="scientific">Bacillus velezensis</name>
    <dbReference type="NCBI Taxonomy" id="492670"/>
    <lineage>
        <taxon>Bacteria</taxon>
        <taxon>Bacillati</taxon>
        <taxon>Bacillota</taxon>
        <taxon>Bacilli</taxon>
        <taxon>Bacillales</taxon>
        <taxon>Bacillaceae</taxon>
        <taxon>Bacillus</taxon>
        <taxon>Bacillus amyloliquefaciens group</taxon>
    </lineage>
</organism>